<proteinExistence type="predicted"/>
<dbReference type="EMBL" id="CAXAMM010040011">
    <property type="protein sequence ID" value="CAK9090495.1"/>
    <property type="molecule type" value="Genomic_DNA"/>
</dbReference>
<reference evidence="1 2" key="1">
    <citation type="submission" date="2024-02" db="EMBL/GenBank/DDBJ databases">
        <authorList>
            <person name="Chen Y."/>
            <person name="Shah S."/>
            <person name="Dougan E. K."/>
            <person name="Thang M."/>
            <person name="Chan C."/>
        </authorList>
    </citation>
    <scope>NUCLEOTIDE SEQUENCE [LARGE SCALE GENOMIC DNA]</scope>
</reference>
<name>A0ABP0QQF9_9DINO</name>
<gene>
    <name evidence="1" type="ORF">SCF082_LOCUS42679</name>
</gene>
<evidence type="ECO:0000313" key="2">
    <source>
        <dbReference type="Proteomes" id="UP001642464"/>
    </source>
</evidence>
<accession>A0ABP0QQF9</accession>
<dbReference type="Proteomes" id="UP001642464">
    <property type="component" value="Unassembled WGS sequence"/>
</dbReference>
<comment type="caution">
    <text evidence="1">The sequence shown here is derived from an EMBL/GenBank/DDBJ whole genome shotgun (WGS) entry which is preliminary data.</text>
</comment>
<organism evidence="1 2">
    <name type="scientific">Durusdinium trenchii</name>
    <dbReference type="NCBI Taxonomy" id="1381693"/>
    <lineage>
        <taxon>Eukaryota</taxon>
        <taxon>Sar</taxon>
        <taxon>Alveolata</taxon>
        <taxon>Dinophyceae</taxon>
        <taxon>Suessiales</taxon>
        <taxon>Symbiodiniaceae</taxon>
        <taxon>Durusdinium</taxon>
    </lineage>
</organism>
<feature type="non-terminal residue" evidence="1">
    <location>
        <position position="1"/>
    </location>
</feature>
<keyword evidence="2" id="KW-1185">Reference proteome</keyword>
<evidence type="ECO:0000313" key="1">
    <source>
        <dbReference type="EMBL" id="CAK9090495.1"/>
    </source>
</evidence>
<protein>
    <submittedName>
        <fullName evidence="1">Uncharacterized protein</fullName>
    </submittedName>
</protein>
<sequence length="111" mass="12194">TEAEKKIANLFESDSSLVIQAESSGKQILSIADLVCNVCRDGTPANFRYTIKPKNRVSVFEPNRVDGGDPMNFRVKVDPGVPTKLIPTKPKFWLTCSLTVPAKMAVQIDVT</sequence>